<keyword evidence="3" id="KW-1185">Reference proteome</keyword>
<dbReference type="Gene3D" id="2.130.10.10">
    <property type="entry name" value="YVTN repeat-like/Quinoprotein amine dehydrogenase"/>
    <property type="match status" value="1"/>
</dbReference>
<evidence type="ECO:0000313" key="3">
    <source>
        <dbReference type="Proteomes" id="UP000507470"/>
    </source>
</evidence>
<dbReference type="Proteomes" id="UP000507470">
    <property type="component" value="Unassembled WGS sequence"/>
</dbReference>
<dbReference type="InterPro" id="IPR041249">
    <property type="entry name" value="HEPN_DZIP3"/>
</dbReference>
<dbReference type="Pfam" id="PF18738">
    <property type="entry name" value="HEPN_DZIP3"/>
    <property type="match status" value="1"/>
</dbReference>
<proteinExistence type="predicted"/>
<evidence type="ECO:0000313" key="2">
    <source>
        <dbReference type="EMBL" id="CAC5413888.1"/>
    </source>
</evidence>
<dbReference type="Gene3D" id="2.40.10.500">
    <property type="match status" value="1"/>
</dbReference>
<dbReference type="EMBL" id="CACVKT020008264">
    <property type="protein sequence ID" value="CAC5413888.1"/>
    <property type="molecule type" value="Genomic_DNA"/>
</dbReference>
<evidence type="ECO:0000259" key="1">
    <source>
        <dbReference type="Pfam" id="PF18738"/>
    </source>
</evidence>
<protein>
    <recommendedName>
        <fullName evidence="1">DZIP3-like HEPN domain-containing protein</fullName>
    </recommendedName>
</protein>
<name>A0A6J8E1F9_MYTCO</name>
<reference evidence="2 3" key="1">
    <citation type="submission" date="2020-06" db="EMBL/GenBank/DDBJ databases">
        <authorList>
            <person name="Li R."/>
            <person name="Bekaert M."/>
        </authorList>
    </citation>
    <scope>NUCLEOTIDE SEQUENCE [LARGE SCALE GENOMIC DNA]</scope>
    <source>
        <strain evidence="3">wild</strain>
    </source>
</reference>
<dbReference type="SUPFAM" id="SSF101898">
    <property type="entry name" value="NHL repeat"/>
    <property type="match status" value="1"/>
</dbReference>
<organism evidence="2 3">
    <name type="scientific">Mytilus coruscus</name>
    <name type="common">Sea mussel</name>
    <dbReference type="NCBI Taxonomy" id="42192"/>
    <lineage>
        <taxon>Eukaryota</taxon>
        <taxon>Metazoa</taxon>
        <taxon>Spiralia</taxon>
        <taxon>Lophotrochozoa</taxon>
        <taxon>Mollusca</taxon>
        <taxon>Bivalvia</taxon>
        <taxon>Autobranchia</taxon>
        <taxon>Pteriomorphia</taxon>
        <taxon>Mytilida</taxon>
        <taxon>Mytiloidea</taxon>
        <taxon>Mytilidae</taxon>
        <taxon>Mytilinae</taxon>
        <taxon>Mytilus</taxon>
    </lineage>
</organism>
<sequence length="834" mass="96517">MSEIFKDRHAKLGCMVLRLFPKVMQTILEHYVNPPWLKRKYLKQDFRFVFTDKEIVLMDKLPNMDEFTIELCYKILRSENMLDEPKCKWGNVPHDTEIEIADDIQRLINATRSIIGIKSEAVSERYSEELIEEIKLIVTRIDCYLKLDTFEIMYNNLCRSETDPISILQDLTRVKPIDESLTNTESEKRERYSRLSIPIIETFPNILRDVIRTIMPAKLLYQKCVPVLKTFYPEQQTNIKELQYSNTYGSLDVTLIYRLLRQFSLIPSPTKGWGRLPDKVDINLGDDVERIRWYRNKLVHRSDTKIEKNEFNEYFNEFRGIGYRMDLNFSQTTNYEEQIIGYRTCGVDTAMQAKFKNAMKEIENIKLRYEKRPIKVYWGESFDRSLINLRSLLKDTKLEGRQKSSVQIVFQNEADVESNIEVLNSLKEEINEGLIGIEFIVATEGSVVLNVDILLEMFETDDKLLTTLTLFLEKILARITVFPTETIDIVLLPVEENTQWNKPKPMGEQVYLEFDIEAQLLENDDIMVEQLRKISDAIFKHSNGSGTNQNITATLLPINLDDITTEAFAQTPVKYNLPVSITLRKQLNIKKPTNEIQGIKSCVKIGNKLMFSDYLNNRIIICNADGTDIHHIPLSYKPRFITEVYSHSVAVSCSERTILIIDISTGSVTSTIHTSDDCYGISYDDNNLYVVIGKSIIHVMNLTGKVIRTIPLPSVNIHDITVDRDRMVCRDVSSIYCCSLDGNLIWIFTNDKFQDLRRVTTDDEGNVYVTNNNTNTVIVISDDGKHYRELLTKSDGLDRPWGISFDKKENVLLVCNFGDGDIFLFDVKNKNKNE</sequence>
<dbReference type="OrthoDB" id="6081305at2759"/>
<feature type="domain" description="DZIP3-like HEPN" evidence="1">
    <location>
        <begin position="243"/>
        <end position="327"/>
    </location>
</feature>
<accession>A0A6J8E1F9</accession>
<dbReference type="InterPro" id="IPR015943">
    <property type="entry name" value="WD40/YVTN_repeat-like_dom_sf"/>
</dbReference>
<dbReference type="AlphaFoldDB" id="A0A6J8E1F9"/>
<gene>
    <name evidence="2" type="ORF">MCOR_46743</name>
</gene>